<dbReference type="InterPro" id="IPR038921">
    <property type="entry name" value="YOR389W-like"/>
</dbReference>
<reference evidence="1" key="1">
    <citation type="submission" date="2021-02" db="EMBL/GenBank/DDBJ databases">
        <authorList>
            <person name="Nieuwenhuis M."/>
            <person name="Van De Peppel L.J.J."/>
        </authorList>
    </citation>
    <scope>NUCLEOTIDE SEQUENCE</scope>
    <source>
        <strain evidence="1">D49</strain>
    </source>
</reference>
<sequence length="363" mass="41236">MDFEIMLCDFSDGLQVVSKLNLPPSMDRLPEPPTSQLLTTVLESGLWHNYYPGDPRIELDLSRLVSFYDTSLVPSLVPLRQHQHRHEHRLEGISPADAQNVRETLATALTQPGSGSGIHWRSLFRIITLRYADRLELIRYLLNSTELETHRSLTETGKLVQKQLRISLTPYIINGAVPSIVEGDAGTRNYSWTAPIFKYCATAHTDFIVSSSKLTPSEQLILTAIRDTNKEICRVTVKMWAEGVYEGLDPILGQPSSSPPVSSPEALENLMNRWRGEIGRLLRWLDWSIWIKCRPACGPEARRYPVVIVPGEPHRVLIFQQMCHLPWAFPVSPQVPESISQLDKEWVTPEPKCIRRVAPYDID</sequence>
<dbReference type="OrthoDB" id="10261782at2759"/>
<evidence type="ECO:0000313" key="2">
    <source>
        <dbReference type="Proteomes" id="UP000717328"/>
    </source>
</evidence>
<dbReference type="Proteomes" id="UP000717328">
    <property type="component" value="Unassembled WGS sequence"/>
</dbReference>
<accession>A0A9P7K727</accession>
<dbReference type="AlphaFoldDB" id="A0A9P7K727"/>
<protein>
    <submittedName>
        <fullName evidence="1">Uncharacterized protein</fullName>
    </submittedName>
</protein>
<dbReference type="PANTHER" id="PTHR35204">
    <property type="entry name" value="YALI0A21131P"/>
    <property type="match status" value="1"/>
</dbReference>
<organism evidence="1 2">
    <name type="scientific">Sphagnurus paluster</name>
    <dbReference type="NCBI Taxonomy" id="117069"/>
    <lineage>
        <taxon>Eukaryota</taxon>
        <taxon>Fungi</taxon>
        <taxon>Dikarya</taxon>
        <taxon>Basidiomycota</taxon>
        <taxon>Agaricomycotina</taxon>
        <taxon>Agaricomycetes</taxon>
        <taxon>Agaricomycetidae</taxon>
        <taxon>Agaricales</taxon>
        <taxon>Tricholomatineae</taxon>
        <taxon>Lyophyllaceae</taxon>
        <taxon>Sphagnurus</taxon>
    </lineage>
</organism>
<proteinExistence type="predicted"/>
<reference evidence="1" key="2">
    <citation type="submission" date="2021-10" db="EMBL/GenBank/DDBJ databases">
        <title>Phylogenomics reveals ancestral predisposition of the termite-cultivated fungus Termitomyces towards a domesticated lifestyle.</title>
        <authorList>
            <person name="Auxier B."/>
            <person name="Grum-Grzhimaylo A."/>
            <person name="Cardenas M.E."/>
            <person name="Lodge J.D."/>
            <person name="Laessoe T."/>
            <person name="Pedersen O."/>
            <person name="Smith M.E."/>
            <person name="Kuyper T.W."/>
            <person name="Franco-Molano E.A."/>
            <person name="Baroni T.J."/>
            <person name="Aanen D.K."/>
        </authorList>
    </citation>
    <scope>NUCLEOTIDE SEQUENCE</scope>
    <source>
        <strain evidence="1">D49</strain>
    </source>
</reference>
<name>A0A9P7K727_9AGAR</name>
<keyword evidence="2" id="KW-1185">Reference proteome</keyword>
<comment type="caution">
    <text evidence="1">The sequence shown here is derived from an EMBL/GenBank/DDBJ whole genome shotgun (WGS) entry which is preliminary data.</text>
</comment>
<dbReference type="EMBL" id="JABCKI010005749">
    <property type="protein sequence ID" value="KAG5638699.1"/>
    <property type="molecule type" value="Genomic_DNA"/>
</dbReference>
<gene>
    <name evidence="1" type="ORF">H0H81_010924</name>
</gene>
<evidence type="ECO:0000313" key="1">
    <source>
        <dbReference type="EMBL" id="KAG5638699.1"/>
    </source>
</evidence>
<dbReference type="PANTHER" id="PTHR35204:SF1">
    <property type="entry name" value="ENTEROTOXIN"/>
    <property type="match status" value="1"/>
</dbReference>